<accession>A0A6I4ITT0</accession>
<dbReference type="OrthoDB" id="1376171at2"/>
<keyword evidence="1" id="KW-0472">Membrane</keyword>
<dbReference type="AlphaFoldDB" id="A0A6I4ITT0"/>
<dbReference type="Proteomes" id="UP000431264">
    <property type="component" value="Unassembled WGS sequence"/>
</dbReference>
<evidence type="ECO:0000256" key="1">
    <source>
        <dbReference type="SAM" id="Phobius"/>
    </source>
</evidence>
<evidence type="ECO:0000313" key="2">
    <source>
        <dbReference type="EMBL" id="MVO10287.1"/>
    </source>
</evidence>
<keyword evidence="1" id="KW-1133">Transmembrane helix</keyword>
<dbReference type="RefSeq" id="WP_140998714.1">
    <property type="nucleotide sequence ID" value="NZ_VDCZ01000011.1"/>
</dbReference>
<comment type="caution">
    <text evidence="2">The sequence shown here is derived from an EMBL/GenBank/DDBJ whole genome shotgun (WGS) entry which is preliminary data.</text>
</comment>
<keyword evidence="1" id="KW-0812">Transmembrane</keyword>
<name>A0A6I4ITT0_9FLAO</name>
<evidence type="ECO:0000313" key="3">
    <source>
        <dbReference type="Proteomes" id="UP000431264"/>
    </source>
</evidence>
<gene>
    <name evidence="2" type="ORF">GOQ30_14025</name>
</gene>
<sequence length="154" mass="16882">MKKILSLFCFFTISLIFSQQIEVRDNKYYVNDALVYKHEITKTLAANPEALQLYKKSRTKESVGGLLLGGGIGLIIGDVVKGLVSDVDYPSGFTYVGAGLIGVSIPVLSGRTRMRAKSIELYNESVKDNSNSLGYQFDMKVITNSNGIGLNITF</sequence>
<proteinExistence type="predicted"/>
<dbReference type="EMBL" id="WQLW01000011">
    <property type="protein sequence ID" value="MVO10287.1"/>
    <property type="molecule type" value="Genomic_DNA"/>
</dbReference>
<keyword evidence="3" id="KW-1185">Reference proteome</keyword>
<feature type="transmembrane region" description="Helical" evidence="1">
    <location>
        <begin position="92"/>
        <end position="109"/>
    </location>
</feature>
<protein>
    <submittedName>
        <fullName evidence="2">Uncharacterized protein</fullName>
    </submittedName>
</protein>
<organism evidence="2 3">
    <name type="scientific">Flavobacterium profundi</name>
    <dbReference type="NCBI Taxonomy" id="1774945"/>
    <lineage>
        <taxon>Bacteria</taxon>
        <taxon>Pseudomonadati</taxon>
        <taxon>Bacteroidota</taxon>
        <taxon>Flavobacteriia</taxon>
        <taxon>Flavobacteriales</taxon>
        <taxon>Flavobacteriaceae</taxon>
        <taxon>Flavobacterium</taxon>
    </lineage>
</organism>
<reference evidence="3" key="1">
    <citation type="submission" date="2019-05" db="EMBL/GenBank/DDBJ databases">
        <title>Flavobacterium profundi sp. nov., isolated from a deep-sea seamount.</title>
        <authorList>
            <person name="Zhang D.-C."/>
        </authorList>
    </citation>
    <scope>NUCLEOTIDE SEQUENCE [LARGE SCALE GENOMIC DNA]</scope>
    <source>
        <strain evidence="3">TP390</strain>
    </source>
</reference>